<evidence type="ECO:0000256" key="5">
    <source>
        <dbReference type="ARBA" id="ARBA00023237"/>
    </source>
</evidence>
<evidence type="ECO:0000256" key="4">
    <source>
        <dbReference type="ARBA" id="ARBA00023136"/>
    </source>
</evidence>
<dbReference type="OrthoDB" id="630434at2"/>
<dbReference type="InterPro" id="IPR011990">
    <property type="entry name" value="TPR-like_helical_dom_sf"/>
</dbReference>
<gene>
    <name evidence="9" type="ORF">EOD41_04530</name>
</gene>
<feature type="domain" description="SusD-like N-terminal" evidence="8">
    <location>
        <begin position="72"/>
        <end position="227"/>
    </location>
</feature>
<evidence type="ECO:0000313" key="10">
    <source>
        <dbReference type="Proteomes" id="UP000282759"/>
    </source>
</evidence>
<evidence type="ECO:0000313" key="9">
    <source>
        <dbReference type="EMBL" id="RVU01237.1"/>
    </source>
</evidence>
<evidence type="ECO:0000256" key="1">
    <source>
        <dbReference type="ARBA" id="ARBA00004442"/>
    </source>
</evidence>
<name>A0A3S2V8I1_9SPHI</name>
<dbReference type="InterPro" id="IPR033985">
    <property type="entry name" value="SusD-like_N"/>
</dbReference>
<feature type="chain" id="PRO_5018738153" evidence="6">
    <location>
        <begin position="23"/>
        <end position="479"/>
    </location>
</feature>
<comment type="subcellular location">
    <subcellularLocation>
        <location evidence="1">Cell outer membrane</location>
    </subcellularLocation>
</comment>
<dbReference type="CDD" id="cd08977">
    <property type="entry name" value="SusD"/>
    <property type="match status" value="1"/>
</dbReference>
<evidence type="ECO:0000256" key="2">
    <source>
        <dbReference type="ARBA" id="ARBA00006275"/>
    </source>
</evidence>
<comment type="similarity">
    <text evidence="2">Belongs to the SusD family.</text>
</comment>
<accession>A0A3S2V8I1</accession>
<keyword evidence="4" id="KW-0472">Membrane</keyword>
<dbReference type="Pfam" id="PF14322">
    <property type="entry name" value="SusD-like_3"/>
    <property type="match status" value="1"/>
</dbReference>
<dbReference type="SUPFAM" id="SSF48452">
    <property type="entry name" value="TPR-like"/>
    <property type="match status" value="1"/>
</dbReference>
<sequence length="479" mass="53413">MMKKTYLYALILLFLAANGCKKEIDQDPHDGIPSEDAFITPDDFTNAIRGAYSSLRGLSYYGGQDNDAMTSTPDVLSDNLVLNQQGRHSQLKFYTYNYVSTDTWQLWGNAYRAILRTNFILANIDNLPDGDFKDNVHGEALAIRALAHFDLLRVYAKAYGSASDADLGVPYVTTVDFNAQPSRTPLKQAYGFVVTDFVQAIQLLGSNNGPGRIHKAAAEGLLSRVYLYMEQWQNCVDMATAAIDDAPASNALATIDEFPSIWTDETERDVLFKIRNLDADDDPIGVGYKQGTPEGVLPEYSVDYAFFQLFSDDDVRKDAYIAQTNFNGIDYNYVYKYNGRPVGDADVVDIKVIRMGEVYLNRAEAYYQLDNDAAALADLNTLRSNRYAEFTDGTETGTALYNAILLQRRLELAFEGSRFFDLKRLGLPIERSEFGDRADGSGIPVPDEAATLPANDPLFQLPIPQAEINTNPNIKQNDY</sequence>
<keyword evidence="10" id="KW-1185">Reference proteome</keyword>
<reference evidence="9 10" key="1">
    <citation type="submission" date="2019-01" db="EMBL/GenBank/DDBJ databases">
        <authorList>
            <person name="Chen W.-M."/>
        </authorList>
    </citation>
    <scope>NUCLEOTIDE SEQUENCE [LARGE SCALE GENOMIC DNA]</scope>
    <source>
        <strain evidence="9 10">YBJ-36</strain>
    </source>
</reference>
<proteinExistence type="inferred from homology"/>
<evidence type="ECO:0000259" key="7">
    <source>
        <dbReference type="Pfam" id="PF07980"/>
    </source>
</evidence>
<keyword evidence="5" id="KW-0998">Cell outer membrane</keyword>
<dbReference type="AlphaFoldDB" id="A0A3S2V8I1"/>
<dbReference type="EMBL" id="SACK01000002">
    <property type="protein sequence ID" value="RVU01237.1"/>
    <property type="molecule type" value="Genomic_DNA"/>
</dbReference>
<dbReference type="GO" id="GO:0009279">
    <property type="term" value="C:cell outer membrane"/>
    <property type="evidence" value="ECO:0007669"/>
    <property type="project" value="UniProtKB-SubCell"/>
</dbReference>
<dbReference type="Pfam" id="PF07980">
    <property type="entry name" value="SusD_RagB"/>
    <property type="match status" value="1"/>
</dbReference>
<feature type="signal peptide" evidence="6">
    <location>
        <begin position="1"/>
        <end position="22"/>
    </location>
</feature>
<feature type="domain" description="RagB/SusD" evidence="7">
    <location>
        <begin position="348"/>
        <end position="478"/>
    </location>
</feature>
<dbReference type="RefSeq" id="WP_127703612.1">
    <property type="nucleotide sequence ID" value="NZ_SACK01000002.1"/>
</dbReference>
<dbReference type="Gene3D" id="2.20.20.130">
    <property type="match status" value="1"/>
</dbReference>
<evidence type="ECO:0000256" key="3">
    <source>
        <dbReference type="ARBA" id="ARBA00022729"/>
    </source>
</evidence>
<dbReference type="Gene3D" id="1.25.40.900">
    <property type="match status" value="1"/>
</dbReference>
<keyword evidence="3 6" id="KW-0732">Signal</keyword>
<dbReference type="InterPro" id="IPR012944">
    <property type="entry name" value="SusD_RagB_dom"/>
</dbReference>
<organism evidence="9 10">
    <name type="scientific">Mucilaginibacter limnophilus</name>
    <dbReference type="NCBI Taxonomy" id="1932778"/>
    <lineage>
        <taxon>Bacteria</taxon>
        <taxon>Pseudomonadati</taxon>
        <taxon>Bacteroidota</taxon>
        <taxon>Sphingobacteriia</taxon>
        <taxon>Sphingobacteriales</taxon>
        <taxon>Sphingobacteriaceae</taxon>
        <taxon>Mucilaginibacter</taxon>
    </lineage>
</organism>
<dbReference type="Gene3D" id="1.25.40.390">
    <property type="match status" value="1"/>
</dbReference>
<protein>
    <submittedName>
        <fullName evidence="9">RagB/SusD family nutrient uptake outer membrane protein</fullName>
    </submittedName>
</protein>
<evidence type="ECO:0000256" key="6">
    <source>
        <dbReference type="SAM" id="SignalP"/>
    </source>
</evidence>
<evidence type="ECO:0000259" key="8">
    <source>
        <dbReference type="Pfam" id="PF14322"/>
    </source>
</evidence>
<comment type="caution">
    <text evidence="9">The sequence shown here is derived from an EMBL/GenBank/DDBJ whole genome shotgun (WGS) entry which is preliminary data.</text>
</comment>
<dbReference type="Proteomes" id="UP000282759">
    <property type="component" value="Unassembled WGS sequence"/>
</dbReference>